<evidence type="ECO:0000256" key="2">
    <source>
        <dbReference type="ARBA" id="ARBA00023242"/>
    </source>
</evidence>
<comment type="caution">
    <text evidence="5">The sequence shown here is derived from an EMBL/GenBank/DDBJ whole genome shotgun (WGS) entry which is preliminary data.</text>
</comment>
<evidence type="ECO:0000259" key="4">
    <source>
        <dbReference type="Pfam" id="PF10187"/>
    </source>
</evidence>
<accession>A0A9P9E673</accession>
<comment type="subcellular location">
    <subcellularLocation>
        <location evidence="1">Nucleus</location>
    </subcellularLocation>
</comment>
<keyword evidence="6" id="KW-1185">Reference proteome</keyword>
<evidence type="ECO:0000256" key="1">
    <source>
        <dbReference type="ARBA" id="ARBA00004123"/>
    </source>
</evidence>
<feature type="region of interest" description="Disordered" evidence="3">
    <location>
        <begin position="108"/>
        <end position="204"/>
    </location>
</feature>
<organism evidence="5 6">
    <name type="scientific">Dendryphion nanum</name>
    <dbReference type="NCBI Taxonomy" id="256645"/>
    <lineage>
        <taxon>Eukaryota</taxon>
        <taxon>Fungi</taxon>
        <taxon>Dikarya</taxon>
        <taxon>Ascomycota</taxon>
        <taxon>Pezizomycotina</taxon>
        <taxon>Dothideomycetes</taxon>
        <taxon>Pleosporomycetidae</taxon>
        <taxon>Pleosporales</taxon>
        <taxon>Torulaceae</taxon>
        <taxon>Dendryphion</taxon>
    </lineage>
</organism>
<dbReference type="InterPro" id="IPR039845">
    <property type="entry name" value="FAM192A"/>
</dbReference>
<dbReference type="PANTHER" id="PTHR13495:SF0">
    <property type="entry name" value="PSME3-INTERACTING PROTEIN"/>
    <property type="match status" value="1"/>
</dbReference>
<name>A0A9P9E673_9PLEO</name>
<dbReference type="AlphaFoldDB" id="A0A9P9E673"/>
<keyword evidence="2" id="KW-0539">Nucleus</keyword>
<dbReference type="GO" id="GO:0005634">
    <property type="term" value="C:nucleus"/>
    <property type="evidence" value="ECO:0007669"/>
    <property type="project" value="UniProtKB-SubCell"/>
</dbReference>
<dbReference type="InterPro" id="IPR019331">
    <property type="entry name" value="FAM192A/Fyv6_N"/>
</dbReference>
<dbReference type="EMBL" id="JAGMWT010000004">
    <property type="protein sequence ID" value="KAH7130691.1"/>
    <property type="molecule type" value="Genomic_DNA"/>
</dbReference>
<dbReference type="Pfam" id="PF10187">
    <property type="entry name" value="FAM192A_Fyv6_N"/>
    <property type="match status" value="1"/>
</dbReference>
<feature type="compositionally biased region" description="Polar residues" evidence="3">
    <location>
        <begin position="165"/>
        <end position="175"/>
    </location>
</feature>
<evidence type="ECO:0000313" key="6">
    <source>
        <dbReference type="Proteomes" id="UP000700596"/>
    </source>
</evidence>
<dbReference type="PANTHER" id="PTHR13495">
    <property type="entry name" value="NEFA-INTERACTING NUCLEAR PROTEIN NIP30"/>
    <property type="match status" value="1"/>
</dbReference>
<sequence>MSSGFVSGGTVDNPIERDDEWKVAQEELAAKRKLREEQGQQANGKSLFEVLQANKAAKQEAFEEATRLKNQFRALDDSEAEFLDSVLEATRKQEDNIRKETLEQLDAFRKHQEEEERKLLEQDNAPSAIPAEDAAQWVSAGRKRKKGNEKDGGLLRRVKLRKASSGATDAAQEQNKAAEADKESKKQGEVSIIQNEDQRTTDAESKIVANKIGGLSDSKITTTPAARPSISLSLGLGYASSDEDD</sequence>
<feature type="compositionally biased region" description="Basic and acidic residues" evidence="3">
    <location>
        <begin position="176"/>
        <end position="188"/>
    </location>
</feature>
<protein>
    <submittedName>
        <fullName evidence="5">N-terminal domain of NEFA-interacting nuclear protein NIP30-domain-containing protein</fullName>
    </submittedName>
</protein>
<proteinExistence type="predicted"/>
<dbReference type="Proteomes" id="UP000700596">
    <property type="component" value="Unassembled WGS sequence"/>
</dbReference>
<evidence type="ECO:0000256" key="3">
    <source>
        <dbReference type="SAM" id="MobiDB-lite"/>
    </source>
</evidence>
<evidence type="ECO:0000313" key="5">
    <source>
        <dbReference type="EMBL" id="KAH7130691.1"/>
    </source>
</evidence>
<gene>
    <name evidence="5" type="ORF">B0J11DRAFT_523846</name>
</gene>
<feature type="compositionally biased region" description="Basic and acidic residues" evidence="3">
    <location>
        <begin position="108"/>
        <end position="121"/>
    </location>
</feature>
<dbReference type="OrthoDB" id="75807at2759"/>
<reference evidence="5" key="1">
    <citation type="journal article" date="2021" name="Nat. Commun.">
        <title>Genetic determinants of endophytism in the Arabidopsis root mycobiome.</title>
        <authorList>
            <person name="Mesny F."/>
            <person name="Miyauchi S."/>
            <person name="Thiergart T."/>
            <person name="Pickel B."/>
            <person name="Atanasova L."/>
            <person name="Karlsson M."/>
            <person name="Huettel B."/>
            <person name="Barry K.W."/>
            <person name="Haridas S."/>
            <person name="Chen C."/>
            <person name="Bauer D."/>
            <person name="Andreopoulos W."/>
            <person name="Pangilinan J."/>
            <person name="LaButti K."/>
            <person name="Riley R."/>
            <person name="Lipzen A."/>
            <person name="Clum A."/>
            <person name="Drula E."/>
            <person name="Henrissat B."/>
            <person name="Kohler A."/>
            <person name="Grigoriev I.V."/>
            <person name="Martin F.M."/>
            <person name="Hacquard S."/>
        </authorList>
    </citation>
    <scope>NUCLEOTIDE SEQUENCE</scope>
    <source>
        <strain evidence="5">MPI-CAGE-CH-0243</strain>
    </source>
</reference>
<feature type="domain" description="FAM192A/Fyv6 N-terminal" evidence="4">
    <location>
        <begin position="5"/>
        <end position="109"/>
    </location>
</feature>